<keyword evidence="3" id="KW-1185">Reference proteome</keyword>
<accession>A0ABS5QJP6</accession>
<dbReference type="SUPFAM" id="SSF52833">
    <property type="entry name" value="Thioredoxin-like"/>
    <property type="match status" value="1"/>
</dbReference>
<dbReference type="Pfam" id="PF00085">
    <property type="entry name" value="Thioredoxin"/>
    <property type="match status" value="1"/>
</dbReference>
<dbReference type="Gene3D" id="3.40.30.10">
    <property type="entry name" value="Glutaredoxin"/>
    <property type="match status" value="1"/>
</dbReference>
<gene>
    <name evidence="2" type="ORF">VAMP_2n704</name>
</gene>
<protein>
    <submittedName>
        <fullName evidence="2">Thioredoxin</fullName>
    </submittedName>
</protein>
<dbReference type="EMBL" id="JAEDAM010000001">
    <property type="protein sequence ID" value="MBS8121477.1"/>
    <property type="molecule type" value="Genomic_DNA"/>
</dbReference>
<dbReference type="RefSeq" id="WP_213348029.1">
    <property type="nucleotide sequence ID" value="NZ_JAEDAM010000001.1"/>
</dbReference>
<reference evidence="2 3" key="1">
    <citation type="journal article" date="2021" name="Nat. Commun.">
        <title>Reductive evolution and unique predatory mode in the CPR bacterium Vampirococcus lugosii.</title>
        <authorList>
            <person name="Moreira D."/>
            <person name="Zivanovic Y."/>
            <person name="Lopez-Archilla A.I."/>
            <person name="Iniesto M."/>
            <person name="Lopez-Garcia P."/>
        </authorList>
    </citation>
    <scope>NUCLEOTIDE SEQUENCE [LARGE SCALE GENOMIC DNA]</scope>
    <source>
        <strain evidence="2">Chiprana</strain>
    </source>
</reference>
<feature type="domain" description="Thioredoxin" evidence="1">
    <location>
        <begin position="1"/>
        <end position="87"/>
    </location>
</feature>
<proteinExistence type="predicted"/>
<dbReference type="CDD" id="cd02947">
    <property type="entry name" value="TRX_family"/>
    <property type="match status" value="1"/>
</dbReference>
<dbReference type="InterPro" id="IPR036249">
    <property type="entry name" value="Thioredoxin-like_sf"/>
</dbReference>
<evidence type="ECO:0000313" key="2">
    <source>
        <dbReference type="EMBL" id="MBS8121477.1"/>
    </source>
</evidence>
<evidence type="ECO:0000313" key="3">
    <source>
        <dbReference type="Proteomes" id="UP000680365"/>
    </source>
</evidence>
<dbReference type="Proteomes" id="UP000680365">
    <property type="component" value="Unassembled WGS sequence"/>
</dbReference>
<organism evidence="2 3">
    <name type="scientific">Candidatus Vampirococcus lugosii</name>
    <dbReference type="NCBI Taxonomy" id="2789015"/>
    <lineage>
        <taxon>Bacteria</taxon>
        <taxon>Candidatus Absconditibacteriota</taxon>
        <taxon>Vampirococcus</taxon>
    </lineage>
</organism>
<dbReference type="InterPro" id="IPR013766">
    <property type="entry name" value="Thioredoxin_domain"/>
</dbReference>
<name>A0ABS5QJP6_9BACT</name>
<dbReference type="PROSITE" id="PS51352">
    <property type="entry name" value="THIOREDOXIN_2"/>
    <property type="match status" value="1"/>
</dbReference>
<sequence length="87" mass="10214">MKIVFVGAMWCASCFVMKPIMNDIKKEFENLDISFYDYDQDNKIVEKYNINDILPVIVFVDDNGNELKKLEGEYSKKELINIIQNLN</sequence>
<comment type="caution">
    <text evidence="2">The sequence shown here is derived from an EMBL/GenBank/DDBJ whole genome shotgun (WGS) entry which is preliminary data.</text>
</comment>
<evidence type="ECO:0000259" key="1">
    <source>
        <dbReference type="PROSITE" id="PS51352"/>
    </source>
</evidence>